<organism evidence="1">
    <name type="scientific">Pedococcus sp. KACC 23699</name>
    <dbReference type="NCBI Taxonomy" id="3149228"/>
    <lineage>
        <taxon>Bacteria</taxon>
        <taxon>Bacillati</taxon>
        <taxon>Actinomycetota</taxon>
        <taxon>Actinomycetes</taxon>
        <taxon>Micrococcales</taxon>
        <taxon>Intrasporangiaceae</taxon>
        <taxon>Pedococcus</taxon>
    </lineage>
</organism>
<sequence>MSYHDLPHDIRTRSLGDPTLQGDVVDLVLGIEERRSGAMALMLCDEEDRGVQPVVLTDLREDASVADLRRLLDLLLPVVGEQGGAILVGRGRRRGLLPSDLDRQWHQATIEACDRYGVRLLGFHLASPDGVAALPQVLREAS</sequence>
<dbReference type="AlphaFoldDB" id="A0AAU7JR29"/>
<reference evidence="1" key="1">
    <citation type="submission" date="2024-05" db="EMBL/GenBank/DDBJ databases">
        <authorList>
            <person name="Kim S."/>
            <person name="Heo J."/>
            <person name="Choi H."/>
            <person name="Choi Y."/>
            <person name="Kwon S.-W."/>
            <person name="Kim Y."/>
        </authorList>
    </citation>
    <scope>NUCLEOTIDE SEQUENCE</scope>
    <source>
        <strain evidence="1">KACC 23699</strain>
    </source>
</reference>
<dbReference type="RefSeq" id="WP_406830295.1">
    <property type="nucleotide sequence ID" value="NZ_CP157483.1"/>
</dbReference>
<gene>
    <name evidence="1" type="ORF">ABEG17_15035</name>
</gene>
<proteinExistence type="predicted"/>
<dbReference type="EMBL" id="CP157483">
    <property type="protein sequence ID" value="XBO42871.1"/>
    <property type="molecule type" value="Genomic_DNA"/>
</dbReference>
<name>A0AAU7JR29_9MICO</name>
<accession>A0AAU7JR29</accession>
<protein>
    <recommendedName>
        <fullName evidence="2">DUF4192 family protein</fullName>
    </recommendedName>
</protein>
<evidence type="ECO:0008006" key="2">
    <source>
        <dbReference type="Google" id="ProtNLM"/>
    </source>
</evidence>
<evidence type="ECO:0000313" key="1">
    <source>
        <dbReference type="EMBL" id="XBO42871.1"/>
    </source>
</evidence>